<name>A0A9Q0RYQ3_9DIPT</name>
<evidence type="ECO:0000313" key="2">
    <source>
        <dbReference type="Proteomes" id="UP001151699"/>
    </source>
</evidence>
<evidence type="ECO:0000313" key="1">
    <source>
        <dbReference type="EMBL" id="KAJ6639075.1"/>
    </source>
</evidence>
<comment type="caution">
    <text evidence="1">The sequence shown here is derived from an EMBL/GenBank/DDBJ whole genome shotgun (WGS) entry which is preliminary data.</text>
</comment>
<organism evidence="1 2">
    <name type="scientific">Pseudolycoriella hygida</name>
    <dbReference type="NCBI Taxonomy" id="35572"/>
    <lineage>
        <taxon>Eukaryota</taxon>
        <taxon>Metazoa</taxon>
        <taxon>Ecdysozoa</taxon>
        <taxon>Arthropoda</taxon>
        <taxon>Hexapoda</taxon>
        <taxon>Insecta</taxon>
        <taxon>Pterygota</taxon>
        <taxon>Neoptera</taxon>
        <taxon>Endopterygota</taxon>
        <taxon>Diptera</taxon>
        <taxon>Nematocera</taxon>
        <taxon>Sciaroidea</taxon>
        <taxon>Sciaridae</taxon>
        <taxon>Pseudolycoriella</taxon>
    </lineage>
</organism>
<dbReference type="EMBL" id="WJQU01000003">
    <property type="protein sequence ID" value="KAJ6639075.1"/>
    <property type="molecule type" value="Genomic_DNA"/>
</dbReference>
<dbReference type="Proteomes" id="UP001151699">
    <property type="component" value="Chromosome X"/>
</dbReference>
<gene>
    <name evidence="1" type="ORF">Bhyg_11814</name>
</gene>
<reference evidence="1" key="1">
    <citation type="submission" date="2022-07" db="EMBL/GenBank/DDBJ databases">
        <authorList>
            <person name="Trinca V."/>
            <person name="Uliana J.V.C."/>
            <person name="Torres T.T."/>
            <person name="Ward R.J."/>
            <person name="Monesi N."/>
        </authorList>
    </citation>
    <scope>NUCLEOTIDE SEQUENCE</scope>
    <source>
        <strain evidence="1">HSMRA1968</strain>
        <tissue evidence="1">Whole embryos</tissue>
    </source>
</reference>
<sequence length="83" mass="9644">MAPKCVVRNCSPLKGATFHRSNLFKAFRTIRFSNQTRGRNLLKLNAYPKTVLYELDHFGNELEVEDMEVDLWRAKRTTLDSAL</sequence>
<keyword evidence="2" id="KW-1185">Reference proteome</keyword>
<protein>
    <submittedName>
        <fullName evidence="1">Uncharacterized protein</fullName>
    </submittedName>
</protein>
<dbReference type="AlphaFoldDB" id="A0A9Q0RYQ3"/>
<proteinExistence type="predicted"/>
<accession>A0A9Q0RYQ3</accession>